<dbReference type="EMBL" id="SMOG01000008">
    <property type="protein sequence ID" value="TDF73158.1"/>
    <property type="molecule type" value="Genomic_DNA"/>
</dbReference>
<reference evidence="1" key="1">
    <citation type="submission" date="2019-03" db="EMBL/GenBank/DDBJ databases">
        <title>Candidatus Syntrophosphaera thermopropionivorans: a novel player in syntrophic propionate oxidation during anaerobic digestion.</title>
        <authorList>
            <person name="Dyksma S."/>
        </authorList>
    </citation>
    <scope>NUCLEOTIDE SEQUENCE</scope>
    <source>
        <strain evidence="1">W5</strain>
    </source>
</reference>
<comment type="caution">
    <text evidence="1">The sequence shown here is derived from an EMBL/GenBank/DDBJ whole genome shotgun (WGS) entry which is preliminary data.</text>
</comment>
<gene>
    <name evidence="1" type="ORF">E0946_03850</name>
</gene>
<keyword evidence="2" id="KW-1185">Reference proteome</keyword>
<evidence type="ECO:0000313" key="1">
    <source>
        <dbReference type="EMBL" id="TDF73158.1"/>
    </source>
</evidence>
<evidence type="ECO:0000313" key="2">
    <source>
        <dbReference type="Proteomes" id="UP000294588"/>
    </source>
</evidence>
<proteinExistence type="predicted"/>
<sequence length="338" mass="37377">MRKTFWILIFTLAFALPLNAGRYAGDFMMIGSGVRPLGMGGAFVSLADDGSAIYWNPSGISQIKKSEVTAMHAFLYNGLASYDHITFCQPLPSDVTIGINITRLTINDIPLFKESYLIGTNVDQRINNSAYQLTGIPDGKFKSTDDLYQFAFAKHIHYDLNMGWLFFAIPIDFCAGGNIKFINRKIMDNVGSGTGIDFGMKLKTDMAILFDWDALGTLDIGVNFQDIAGTQISWDTPSQTGHSDEVLFNTKLGLAITQPIPKIDSEVILAYDYDYVYNGCNHYGAQFSYKNLGSLRLGYYDTNFTCGATINVYGVNLDYALVTNPVGITNRIGLRVSF</sequence>
<organism evidence="1 2">
    <name type="scientific">Candidatus Syntrophosphaera thermopropionivorans</name>
    <dbReference type="NCBI Taxonomy" id="2593015"/>
    <lineage>
        <taxon>Bacteria</taxon>
        <taxon>Pseudomonadati</taxon>
        <taxon>Candidatus Cloacimonadota</taxon>
        <taxon>Candidatus Cloacimonadia</taxon>
        <taxon>Candidatus Cloacimonadales</taxon>
        <taxon>Candidatus Cloacimonadaceae</taxon>
        <taxon>Candidatus Syntrophosphaera</taxon>
    </lineage>
</organism>
<accession>A0AC61QJG5</accession>
<dbReference type="Proteomes" id="UP000294588">
    <property type="component" value="Unassembled WGS sequence"/>
</dbReference>
<name>A0AC61QJG5_9BACT</name>
<protein>
    <submittedName>
        <fullName evidence="1">Uncharacterized protein</fullName>
    </submittedName>
</protein>